<dbReference type="GO" id="GO:0030246">
    <property type="term" value="F:carbohydrate binding"/>
    <property type="evidence" value="ECO:0007669"/>
    <property type="project" value="InterPro"/>
</dbReference>
<dbReference type="InterPro" id="IPR044913">
    <property type="entry name" value="P_trefoil_dom_sf"/>
</dbReference>
<comment type="caution">
    <text evidence="5">The sequence shown here is derived from an EMBL/GenBank/DDBJ whole genome shotgun (WGS) entry which is preliminary data.</text>
</comment>
<dbReference type="SUPFAM" id="SSF57492">
    <property type="entry name" value="Trefoil"/>
    <property type="match status" value="1"/>
</dbReference>
<dbReference type="PROSITE" id="PS51448">
    <property type="entry name" value="P_TREFOIL_2"/>
    <property type="match status" value="1"/>
</dbReference>
<evidence type="ECO:0000256" key="3">
    <source>
        <dbReference type="SAM" id="Phobius"/>
    </source>
</evidence>
<dbReference type="Proteomes" id="UP000230750">
    <property type="component" value="Unassembled WGS sequence"/>
</dbReference>
<reference evidence="5 6" key="1">
    <citation type="journal article" date="2017" name="PLoS Biol.">
        <title>The sea cucumber genome provides insights into morphological evolution and visceral regeneration.</title>
        <authorList>
            <person name="Zhang X."/>
            <person name="Sun L."/>
            <person name="Yuan J."/>
            <person name="Sun Y."/>
            <person name="Gao Y."/>
            <person name="Zhang L."/>
            <person name="Li S."/>
            <person name="Dai H."/>
            <person name="Hamel J.F."/>
            <person name="Liu C."/>
            <person name="Yu Y."/>
            <person name="Liu S."/>
            <person name="Lin W."/>
            <person name="Guo K."/>
            <person name="Jin S."/>
            <person name="Xu P."/>
            <person name="Storey K.B."/>
            <person name="Huan P."/>
            <person name="Zhang T."/>
            <person name="Zhou Y."/>
            <person name="Zhang J."/>
            <person name="Lin C."/>
            <person name="Li X."/>
            <person name="Xing L."/>
            <person name="Huo D."/>
            <person name="Sun M."/>
            <person name="Wang L."/>
            <person name="Mercier A."/>
            <person name="Li F."/>
            <person name="Yang H."/>
            <person name="Xiang J."/>
        </authorList>
    </citation>
    <scope>NUCLEOTIDE SEQUENCE [LARGE SCALE GENOMIC DNA]</scope>
    <source>
        <strain evidence="5">Shaxun</strain>
        <tissue evidence="5">Muscle</tissue>
    </source>
</reference>
<dbReference type="InterPro" id="IPR000519">
    <property type="entry name" value="P_trefoil_dom"/>
</dbReference>
<dbReference type="Gene3D" id="4.10.110.10">
    <property type="entry name" value="Spasmolytic Protein, domain 1"/>
    <property type="match status" value="1"/>
</dbReference>
<dbReference type="GO" id="GO:0005975">
    <property type="term" value="P:carbohydrate metabolic process"/>
    <property type="evidence" value="ECO:0007669"/>
    <property type="project" value="InterPro"/>
</dbReference>
<dbReference type="Pfam" id="PF00088">
    <property type="entry name" value="Trefoil"/>
    <property type="match status" value="1"/>
</dbReference>
<evidence type="ECO:0000313" key="5">
    <source>
        <dbReference type="EMBL" id="PIK61600.1"/>
    </source>
</evidence>
<comment type="caution">
    <text evidence="2">Lacks conserved residue(s) required for the propagation of feature annotation.</text>
</comment>
<dbReference type="OrthoDB" id="5839090at2759"/>
<dbReference type="SUPFAM" id="SSF74650">
    <property type="entry name" value="Galactose mutarotase-like"/>
    <property type="match status" value="1"/>
</dbReference>
<evidence type="ECO:0000259" key="4">
    <source>
        <dbReference type="PROSITE" id="PS51448"/>
    </source>
</evidence>
<dbReference type="CDD" id="cd00111">
    <property type="entry name" value="Trefoil"/>
    <property type="match status" value="1"/>
</dbReference>
<dbReference type="STRING" id="307972.A0A2G8LN42"/>
<proteinExistence type="predicted"/>
<evidence type="ECO:0000256" key="1">
    <source>
        <dbReference type="ARBA" id="ARBA00023157"/>
    </source>
</evidence>
<dbReference type="AlphaFoldDB" id="A0A2G8LN42"/>
<evidence type="ECO:0000256" key="2">
    <source>
        <dbReference type="PROSITE-ProRule" id="PRU00779"/>
    </source>
</evidence>
<keyword evidence="3" id="KW-0812">Transmembrane</keyword>
<name>A0A2G8LN42_STIJA</name>
<keyword evidence="6" id="KW-1185">Reference proteome</keyword>
<dbReference type="EMBL" id="MRZV01000028">
    <property type="protein sequence ID" value="PIK61600.1"/>
    <property type="molecule type" value="Genomic_DNA"/>
</dbReference>
<keyword evidence="3" id="KW-0472">Membrane</keyword>
<dbReference type="GO" id="GO:0003824">
    <property type="term" value="F:catalytic activity"/>
    <property type="evidence" value="ECO:0007669"/>
    <property type="project" value="InterPro"/>
</dbReference>
<keyword evidence="1" id="KW-1015">Disulfide bond</keyword>
<accession>A0A2G8LN42</accession>
<feature type="transmembrane region" description="Helical" evidence="3">
    <location>
        <begin position="20"/>
        <end position="44"/>
    </location>
</feature>
<evidence type="ECO:0000313" key="6">
    <source>
        <dbReference type="Proteomes" id="UP000230750"/>
    </source>
</evidence>
<protein>
    <submittedName>
        <fullName evidence="5">Putative sucrase-isomaltase, intestinal</fullName>
    </submittedName>
</protein>
<gene>
    <name evidence="5" type="ORF">BSL78_01418</name>
</gene>
<keyword evidence="3" id="KW-1133">Transmembrane helix</keyword>
<dbReference type="Gene3D" id="2.60.40.1760">
    <property type="entry name" value="glycosyl hydrolase (family 31)"/>
    <property type="match status" value="1"/>
</dbReference>
<feature type="domain" description="P-type" evidence="4">
    <location>
        <begin position="42"/>
        <end position="90"/>
    </location>
</feature>
<sequence>MPSREFEIKNDDSLEVEPIASTISLIVGNALLVLVIAVMVAVICNTHPDYTHRFDCGPDRDGVDKATCERRGCIWSWPIKSGPPACFFPPNGYITYNMTDISPYPWGYRVQLRKRTEMPDFFDGGLETLWIDVELQTKYRLHIKIYDPENNRFEVPISLPRRPLIAAEDPLYNVSVTEEPFSFQVIRTDTNSVISVLAVVDQTPVS</sequence>
<organism evidence="5 6">
    <name type="scientific">Stichopus japonicus</name>
    <name type="common">Sea cucumber</name>
    <dbReference type="NCBI Taxonomy" id="307972"/>
    <lineage>
        <taxon>Eukaryota</taxon>
        <taxon>Metazoa</taxon>
        <taxon>Echinodermata</taxon>
        <taxon>Eleutherozoa</taxon>
        <taxon>Echinozoa</taxon>
        <taxon>Holothuroidea</taxon>
        <taxon>Aspidochirotacea</taxon>
        <taxon>Aspidochirotida</taxon>
        <taxon>Stichopodidae</taxon>
        <taxon>Apostichopus</taxon>
    </lineage>
</organism>
<dbReference type="InterPro" id="IPR011013">
    <property type="entry name" value="Gal_mutarotase_sf_dom"/>
</dbReference>